<evidence type="ECO:0000313" key="1">
    <source>
        <dbReference type="EMBL" id="KAL3957482.1"/>
    </source>
</evidence>
<accession>A0ACC4DNR1</accession>
<dbReference type="EMBL" id="JBGNUJ010000007">
    <property type="protein sequence ID" value="KAL3957482.1"/>
    <property type="molecule type" value="Genomic_DNA"/>
</dbReference>
<gene>
    <name evidence="1" type="ORF">ACCO45_008060</name>
</gene>
<reference evidence="1" key="1">
    <citation type="submission" date="2024-12" db="EMBL/GenBank/DDBJ databases">
        <title>Comparative genomics and development of molecular markers within Purpureocillium lilacinum and among Purpureocillium species.</title>
        <authorList>
            <person name="Yeh Z.-Y."/>
            <person name="Ni N.-T."/>
            <person name="Lo P.-H."/>
            <person name="Mushyakhwo K."/>
            <person name="Lin C.-F."/>
            <person name="Nai Y.-S."/>
        </authorList>
    </citation>
    <scope>NUCLEOTIDE SEQUENCE</scope>
    <source>
        <strain evidence="1">NCHU-NPUST-175</strain>
    </source>
</reference>
<protein>
    <submittedName>
        <fullName evidence="1">Uncharacterized protein</fullName>
    </submittedName>
</protein>
<sequence length="649" mass="73061">MFAYQYVPNVAAAVYSLVWNWVDLDVKRMQPWHWPVFLSGTIMMLVFWVITPLQSAILAEQVAKIDPKALMIGYSMGWLNGTAPKFTTPEYALLPFYVDNDPAPNNATGNWTATTTKLTTELGCWPAEVSLRGQRFTMIDFLNGQGCNATVNFDYSEGYQMQFIGYAGSAYSSYFLAGPQTCPFTPDIVHQFLALWAKFPAKVRTDADYNMTALYCQSHYYKQDVRVTINAQTKLADPSSFQNLSERTVLTEDEFNSTAFDFLVANGMDYGAETKARDVPYKIVVEQSPRLAPYHLKQFPDPAIGYAIAGGNVSLDIFADPKALELAFDRAMKYLFSATVSQLLVNTTDYTDRTATSTYSLAGIIVSRPISAAVEALLVACAVLTFVLLWLCRKELCHLRANPNSISRLNDIFRNSPEALDAFCRLDNADVKSLHSLFQNDRFRLSRVKGREDYDLRLEYAPVDDREEKEAKSPEPYYNPIRPFALTRKMGFIFLCIMVAALAIIIWLKSAEASRNGLARPSESFEVLQLLENYIPTAFATLVEPFWVMLNRLICVMQPFQDLWAGKAKPAKSINTTYSAIPPQLTLWRALKARHLVLGLVCFTTLAANLLGVGLGALFNENPTEVRYPQEFKPLITSRFSNESMEQWG</sequence>
<evidence type="ECO:0000313" key="2">
    <source>
        <dbReference type="Proteomes" id="UP001638806"/>
    </source>
</evidence>
<proteinExistence type="predicted"/>
<keyword evidence="2" id="KW-1185">Reference proteome</keyword>
<comment type="caution">
    <text evidence="1">The sequence shown here is derived from an EMBL/GenBank/DDBJ whole genome shotgun (WGS) entry which is preliminary data.</text>
</comment>
<organism evidence="1 2">
    <name type="scientific">Purpureocillium lilacinum</name>
    <name type="common">Paecilomyces lilacinus</name>
    <dbReference type="NCBI Taxonomy" id="33203"/>
    <lineage>
        <taxon>Eukaryota</taxon>
        <taxon>Fungi</taxon>
        <taxon>Dikarya</taxon>
        <taxon>Ascomycota</taxon>
        <taxon>Pezizomycotina</taxon>
        <taxon>Sordariomycetes</taxon>
        <taxon>Hypocreomycetidae</taxon>
        <taxon>Hypocreales</taxon>
        <taxon>Ophiocordycipitaceae</taxon>
        <taxon>Purpureocillium</taxon>
    </lineage>
</organism>
<dbReference type="Proteomes" id="UP001638806">
    <property type="component" value="Unassembled WGS sequence"/>
</dbReference>
<name>A0ACC4DNR1_PURLI</name>